<evidence type="ECO:0000256" key="1">
    <source>
        <dbReference type="ARBA" id="ARBA00048811"/>
    </source>
</evidence>
<dbReference type="Pfam" id="PF00156">
    <property type="entry name" value="Pribosyltran"/>
    <property type="match status" value="1"/>
</dbReference>
<evidence type="ECO:0000313" key="4">
    <source>
        <dbReference type="EMBL" id="KEI70886.1"/>
    </source>
</evidence>
<dbReference type="Proteomes" id="UP000027997">
    <property type="component" value="Unassembled WGS sequence"/>
</dbReference>
<protein>
    <submittedName>
        <fullName evidence="4">Hypoxanthine-guanine phosphoribosyltransferase</fullName>
        <ecNumber evidence="4">2.4.2.8</ecNumber>
    </submittedName>
</protein>
<dbReference type="FunFam" id="3.40.50.2020:FF:000041">
    <property type="entry name" value="Hypoxanthine-guanine phosphoribosyltransferase"/>
    <property type="match status" value="1"/>
</dbReference>
<evidence type="ECO:0000313" key="5">
    <source>
        <dbReference type="Proteomes" id="UP000027997"/>
    </source>
</evidence>
<sequence length="185" mass="20801">MSVDLDHIRQVMEEADCLYNEQQIEDAIATMGHSITEKLADSNPLVFCVMNGGLVITGKLLTHMQFPLEASYVHATRYRDQLTGGRLEWKVRPSQSIKGRTVLIIDDILDEGHTLDAIIDFCKEEGAASVLTAVLVDKKHDRKARPGLKADFTGLEIEDRYIFGYGLDYQGYWRNANGIYALKGH</sequence>
<dbReference type="GO" id="GO:0005829">
    <property type="term" value="C:cytosol"/>
    <property type="evidence" value="ECO:0007669"/>
    <property type="project" value="TreeGrafter"/>
</dbReference>
<comment type="catalytic activity">
    <reaction evidence="1">
        <text>GMP + diphosphate = guanine + 5-phospho-alpha-D-ribose 1-diphosphate</text>
        <dbReference type="Rhea" id="RHEA:25424"/>
        <dbReference type="ChEBI" id="CHEBI:16235"/>
        <dbReference type="ChEBI" id="CHEBI:33019"/>
        <dbReference type="ChEBI" id="CHEBI:58017"/>
        <dbReference type="ChEBI" id="CHEBI:58115"/>
        <dbReference type="EC" id="2.4.2.8"/>
    </reaction>
    <physiologicalReaction direction="right-to-left" evidence="1">
        <dbReference type="Rhea" id="RHEA:25426"/>
    </physiologicalReaction>
</comment>
<dbReference type="GO" id="GO:0032264">
    <property type="term" value="P:IMP salvage"/>
    <property type="evidence" value="ECO:0007669"/>
    <property type="project" value="TreeGrafter"/>
</dbReference>
<comment type="catalytic activity">
    <reaction evidence="2">
        <text>IMP + diphosphate = hypoxanthine + 5-phospho-alpha-D-ribose 1-diphosphate</text>
        <dbReference type="Rhea" id="RHEA:17973"/>
        <dbReference type="ChEBI" id="CHEBI:17368"/>
        <dbReference type="ChEBI" id="CHEBI:33019"/>
        <dbReference type="ChEBI" id="CHEBI:58017"/>
        <dbReference type="ChEBI" id="CHEBI:58053"/>
        <dbReference type="EC" id="2.4.2.8"/>
    </reaction>
    <physiologicalReaction direction="right-to-left" evidence="2">
        <dbReference type="Rhea" id="RHEA:17975"/>
    </physiologicalReaction>
</comment>
<evidence type="ECO:0000259" key="3">
    <source>
        <dbReference type="Pfam" id="PF00156"/>
    </source>
</evidence>
<dbReference type="PANTHER" id="PTHR43340:SF1">
    <property type="entry name" value="HYPOXANTHINE PHOSPHORIBOSYLTRANSFERASE"/>
    <property type="match status" value="1"/>
</dbReference>
<dbReference type="InterPro" id="IPR050408">
    <property type="entry name" value="HGPRT"/>
</dbReference>
<dbReference type="EMBL" id="JOJP01000001">
    <property type="protein sequence ID" value="KEI70886.1"/>
    <property type="molecule type" value="Genomic_DNA"/>
</dbReference>
<dbReference type="EC" id="2.4.2.8" evidence="4"/>
<keyword evidence="4" id="KW-0808">Transferase</keyword>
<dbReference type="GO" id="GO:0032263">
    <property type="term" value="P:GMP salvage"/>
    <property type="evidence" value="ECO:0007669"/>
    <property type="project" value="TreeGrafter"/>
</dbReference>
<dbReference type="AlphaFoldDB" id="A0A081K9R0"/>
<reference evidence="4 5" key="1">
    <citation type="submission" date="2014-06" db="EMBL/GenBank/DDBJ databases">
        <title>Whole Genome Sequences of Three Symbiotic Endozoicomonas Bacteria.</title>
        <authorList>
            <person name="Neave M.J."/>
            <person name="Apprill A."/>
            <person name="Voolstra C.R."/>
        </authorList>
    </citation>
    <scope>NUCLEOTIDE SEQUENCE [LARGE SCALE GENOMIC DNA]</scope>
    <source>
        <strain evidence="4 5">DSM 22380</strain>
    </source>
</reference>
<dbReference type="RefSeq" id="WP_020580481.1">
    <property type="nucleotide sequence ID" value="NZ_JOJP01000001.1"/>
</dbReference>
<dbReference type="GO" id="GO:0052657">
    <property type="term" value="F:guanine phosphoribosyltransferase activity"/>
    <property type="evidence" value="ECO:0007669"/>
    <property type="project" value="RHEA"/>
</dbReference>
<name>A0A081K9R0_9GAMM</name>
<evidence type="ECO:0000256" key="2">
    <source>
        <dbReference type="ARBA" id="ARBA00049402"/>
    </source>
</evidence>
<dbReference type="GO" id="GO:0004422">
    <property type="term" value="F:hypoxanthine phosphoribosyltransferase activity"/>
    <property type="evidence" value="ECO:0007669"/>
    <property type="project" value="TreeGrafter"/>
</dbReference>
<organism evidence="4 5">
    <name type="scientific">Endozoicomonas elysicola</name>
    <dbReference type="NCBI Taxonomy" id="305900"/>
    <lineage>
        <taxon>Bacteria</taxon>
        <taxon>Pseudomonadati</taxon>
        <taxon>Pseudomonadota</taxon>
        <taxon>Gammaproteobacteria</taxon>
        <taxon>Oceanospirillales</taxon>
        <taxon>Endozoicomonadaceae</taxon>
        <taxon>Endozoicomonas</taxon>
    </lineage>
</organism>
<dbReference type="NCBIfam" id="NF006605">
    <property type="entry name" value="PRK09162.1"/>
    <property type="match status" value="1"/>
</dbReference>
<dbReference type="GO" id="GO:0046100">
    <property type="term" value="P:hypoxanthine metabolic process"/>
    <property type="evidence" value="ECO:0007669"/>
    <property type="project" value="TreeGrafter"/>
</dbReference>
<keyword evidence="5" id="KW-1185">Reference proteome</keyword>
<dbReference type="CDD" id="cd06223">
    <property type="entry name" value="PRTases_typeI"/>
    <property type="match status" value="1"/>
</dbReference>
<dbReference type="GO" id="GO:0006178">
    <property type="term" value="P:guanine salvage"/>
    <property type="evidence" value="ECO:0007669"/>
    <property type="project" value="TreeGrafter"/>
</dbReference>
<gene>
    <name evidence="4" type="ORF">GV64_09140</name>
</gene>
<dbReference type="GO" id="GO:0000287">
    <property type="term" value="F:magnesium ion binding"/>
    <property type="evidence" value="ECO:0007669"/>
    <property type="project" value="TreeGrafter"/>
</dbReference>
<dbReference type="InterPro" id="IPR029057">
    <property type="entry name" value="PRTase-like"/>
</dbReference>
<keyword evidence="4" id="KW-0328">Glycosyltransferase</keyword>
<dbReference type="InterPro" id="IPR000836">
    <property type="entry name" value="PRTase_dom"/>
</dbReference>
<comment type="caution">
    <text evidence="4">The sequence shown here is derived from an EMBL/GenBank/DDBJ whole genome shotgun (WGS) entry which is preliminary data.</text>
</comment>
<dbReference type="STRING" id="305900.GV64_09140"/>
<dbReference type="PANTHER" id="PTHR43340">
    <property type="entry name" value="HYPOXANTHINE-GUANINE PHOSPHORIBOSYLTRANSFERASE"/>
    <property type="match status" value="1"/>
</dbReference>
<dbReference type="SUPFAM" id="SSF53271">
    <property type="entry name" value="PRTase-like"/>
    <property type="match status" value="1"/>
</dbReference>
<proteinExistence type="predicted"/>
<dbReference type="Gene3D" id="3.40.50.2020">
    <property type="match status" value="1"/>
</dbReference>
<accession>A0A081K9R0</accession>
<dbReference type="eggNOG" id="COG0634">
    <property type="taxonomic scope" value="Bacteria"/>
</dbReference>
<feature type="domain" description="Phosphoribosyltransferase" evidence="3">
    <location>
        <begin position="17"/>
        <end position="169"/>
    </location>
</feature>